<evidence type="ECO:0000256" key="23">
    <source>
        <dbReference type="ARBA" id="ARBA00047953"/>
    </source>
</evidence>
<comment type="catalytic activity">
    <reaction evidence="17">
        <text>3-oxodecanoyl-[ACP] + NADPH + H(+) = (3R)-hydroxydecanoyl-[ACP] + NADP(+)</text>
        <dbReference type="Rhea" id="RHEA:41856"/>
        <dbReference type="Rhea" id="RHEA-COMP:9637"/>
        <dbReference type="Rhea" id="RHEA-COMP:9638"/>
        <dbReference type="ChEBI" id="CHEBI:15378"/>
        <dbReference type="ChEBI" id="CHEBI:57783"/>
        <dbReference type="ChEBI" id="CHEBI:58349"/>
        <dbReference type="ChEBI" id="CHEBI:78464"/>
        <dbReference type="ChEBI" id="CHEBI:78466"/>
    </reaction>
    <physiologicalReaction direction="left-to-right" evidence="17">
        <dbReference type="Rhea" id="RHEA:41857"/>
    </physiologicalReaction>
</comment>
<comment type="catalytic activity">
    <reaction evidence="4">
        <text>(3R)-hydroxyoctanoyl-[ACP] = (2E)-octenoyl-[ACP] + H2O</text>
        <dbReference type="Rhea" id="RHEA:41844"/>
        <dbReference type="Rhea" id="RHEA-COMP:9634"/>
        <dbReference type="Rhea" id="RHEA-COMP:9635"/>
        <dbReference type="ChEBI" id="CHEBI:15377"/>
        <dbReference type="ChEBI" id="CHEBI:78461"/>
        <dbReference type="ChEBI" id="CHEBI:78462"/>
    </reaction>
    <physiologicalReaction direction="left-to-right" evidence="4">
        <dbReference type="Rhea" id="RHEA:41845"/>
    </physiologicalReaction>
</comment>
<evidence type="ECO:0000256" key="22">
    <source>
        <dbReference type="ARBA" id="ARBA00047897"/>
    </source>
</evidence>
<evidence type="ECO:0000256" key="15">
    <source>
        <dbReference type="ARBA" id="ARBA00047394"/>
    </source>
</evidence>
<dbReference type="InterPro" id="IPR014043">
    <property type="entry name" value="Acyl_transferase_dom"/>
</dbReference>
<dbReference type="InterPro" id="IPR029058">
    <property type="entry name" value="AB_hydrolase_fold"/>
</dbReference>
<dbReference type="Pfam" id="PF00698">
    <property type="entry name" value="Acyl_transf_1"/>
    <property type="match status" value="1"/>
</dbReference>
<dbReference type="InterPro" id="IPR016036">
    <property type="entry name" value="Malonyl_transacylase_ACP-bd"/>
</dbReference>
<comment type="catalytic activity">
    <reaction evidence="7">
        <text>(3R)-hydroxydecanoyl-[ACP] = (2E)-decenoyl-[ACP] + H2O</text>
        <dbReference type="Rhea" id="RHEA:41860"/>
        <dbReference type="Rhea" id="RHEA-COMP:9638"/>
        <dbReference type="Rhea" id="RHEA-COMP:9639"/>
        <dbReference type="ChEBI" id="CHEBI:15377"/>
        <dbReference type="ChEBI" id="CHEBI:78466"/>
        <dbReference type="ChEBI" id="CHEBI:78467"/>
    </reaction>
    <physiologicalReaction direction="left-to-right" evidence="7">
        <dbReference type="Rhea" id="RHEA:41861"/>
    </physiologicalReaction>
</comment>
<comment type="catalytic activity">
    <reaction evidence="42">
        <text>(2E)-decenoyl-[ACP] + NADPH + H(+) = decanoyl-[ACP] + NADP(+)</text>
        <dbReference type="Rhea" id="RHEA:41864"/>
        <dbReference type="Rhea" id="RHEA-COMP:9639"/>
        <dbReference type="Rhea" id="RHEA-COMP:9640"/>
        <dbReference type="ChEBI" id="CHEBI:15378"/>
        <dbReference type="ChEBI" id="CHEBI:57783"/>
        <dbReference type="ChEBI" id="CHEBI:58349"/>
        <dbReference type="ChEBI" id="CHEBI:78467"/>
        <dbReference type="ChEBI" id="CHEBI:78468"/>
    </reaction>
    <physiologicalReaction direction="left-to-right" evidence="42">
        <dbReference type="Rhea" id="RHEA:41865"/>
    </physiologicalReaction>
</comment>
<evidence type="ECO:0000256" key="6">
    <source>
        <dbReference type="ARBA" id="ARBA00023373"/>
    </source>
</evidence>
<keyword evidence="3" id="KW-0663">Pyridoxal phosphate</keyword>
<evidence type="ECO:0000256" key="41">
    <source>
        <dbReference type="ARBA" id="ARBA00049449"/>
    </source>
</evidence>
<dbReference type="InterPro" id="IPR036291">
    <property type="entry name" value="NAD(P)-bd_dom_sf"/>
</dbReference>
<comment type="catalytic activity">
    <reaction evidence="30">
        <text>3-oxohexanoyl-[ACP] + NADPH + H(+) = (3R)-hydroxyhexanoyl-[ACP] + NADP(+)</text>
        <dbReference type="Rhea" id="RHEA:41824"/>
        <dbReference type="Rhea" id="RHEA-COMP:9629"/>
        <dbReference type="Rhea" id="RHEA-COMP:9630"/>
        <dbReference type="ChEBI" id="CHEBI:15378"/>
        <dbReference type="ChEBI" id="CHEBI:57783"/>
        <dbReference type="ChEBI" id="CHEBI:58349"/>
        <dbReference type="ChEBI" id="CHEBI:78456"/>
        <dbReference type="ChEBI" id="CHEBI:78457"/>
    </reaction>
    <physiologicalReaction direction="left-to-right" evidence="30">
        <dbReference type="Rhea" id="RHEA:41825"/>
    </physiologicalReaction>
</comment>
<comment type="catalytic activity">
    <reaction evidence="9">
        <text>(3R)-hydroxytetradecanoyl-[ACP] = (2E)-tetradecenoyl-[ACP] + H2O</text>
        <dbReference type="Rhea" id="RHEA:41892"/>
        <dbReference type="Rhea" id="RHEA-COMP:9646"/>
        <dbReference type="Rhea" id="RHEA-COMP:9647"/>
        <dbReference type="ChEBI" id="CHEBI:15377"/>
        <dbReference type="ChEBI" id="CHEBI:78474"/>
        <dbReference type="ChEBI" id="CHEBI:78475"/>
    </reaction>
    <physiologicalReaction direction="left-to-right" evidence="9">
        <dbReference type="Rhea" id="RHEA:41893"/>
    </physiologicalReaction>
</comment>
<dbReference type="GO" id="GO:0004316">
    <property type="term" value="F:3-oxoacyl-[acyl-carrier-protein] reductase (NADPH) activity"/>
    <property type="evidence" value="ECO:0007669"/>
    <property type="project" value="UniProtKB-EC"/>
</dbReference>
<evidence type="ECO:0000256" key="25">
    <source>
        <dbReference type="ARBA" id="ARBA00048051"/>
    </source>
</evidence>
<evidence type="ECO:0000256" key="42">
    <source>
        <dbReference type="ARBA" id="ARBA00049521"/>
    </source>
</evidence>
<comment type="catalytic activity">
    <reaction evidence="38">
        <text>3-oxododecanoyl-[ACP] + NADPH + H(+) = (3R)-hydroxydodecanoyl-[ACP] + NADP(+)</text>
        <dbReference type="Rhea" id="RHEA:41872"/>
        <dbReference type="Rhea" id="RHEA-COMP:9641"/>
        <dbReference type="Rhea" id="RHEA-COMP:9642"/>
        <dbReference type="ChEBI" id="CHEBI:15378"/>
        <dbReference type="ChEBI" id="CHEBI:57783"/>
        <dbReference type="ChEBI" id="CHEBI:58349"/>
        <dbReference type="ChEBI" id="CHEBI:78469"/>
        <dbReference type="ChEBI" id="CHEBI:78470"/>
    </reaction>
    <physiologicalReaction direction="left-to-right" evidence="38">
        <dbReference type="Rhea" id="RHEA:41873"/>
    </physiologicalReaction>
</comment>
<dbReference type="InterPro" id="IPR016035">
    <property type="entry name" value="Acyl_Trfase/lysoPLipase"/>
</dbReference>
<dbReference type="InterPro" id="IPR020843">
    <property type="entry name" value="ER"/>
</dbReference>
<dbReference type="SMART" id="SM00829">
    <property type="entry name" value="PKS_ER"/>
    <property type="match status" value="1"/>
</dbReference>
<evidence type="ECO:0000256" key="36">
    <source>
        <dbReference type="ARBA" id="ARBA00049109"/>
    </source>
</evidence>
<comment type="catalytic activity">
    <reaction evidence="11">
        <text>(3R)-hydroxyhexadecanoyl-[ACP] = (2E)-hexadecenoyl-[ACP] + H2O</text>
        <dbReference type="Rhea" id="RHEA:41908"/>
        <dbReference type="Rhea" id="RHEA-COMP:9650"/>
        <dbReference type="Rhea" id="RHEA-COMP:9651"/>
        <dbReference type="ChEBI" id="CHEBI:15377"/>
        <dbReference type="ChEBI" id="CHEBI:78480"/>
        <dbReference type="ChEBI" id="CHEBI:78481"/>
    </reaction>
    <physiologicalReaction direction="left-to-right" evidence="11">
        <dbReference type="Rhea" id="RHEA:41909"/>
    </physiologicalReaction>
</comment>
<dbReference type="GO" id="GO:0004312">
    <property type="term" value="F:fatty acid synthase activity"/>
    <property type="evidence" value="ECO:0007669"/>
    <property type="project" value="TreeGrafter"/>
</dbReference>
<comment type="catalytic activity">
    <reaction evidence="40">
        <text>3-oxooctanoyl-[ACP] + NADPH + H(+) = (3R)-hydroxyoctanoyl-[ACP] + NADP(+)</text>
        <dbReference type="Rhea" id="RHEA:41840"/>
        <dbReference type="Rhea" id="RHEA-COMP:9633"/>
        <dbReference type="Rhea" id="RHEA-COMP:9634"/>
        <dbReference type="ChEBI" id="CHEBI:15378"/>
        <dbReference type="ChEBI" id="CHEBI:57783"/>
        <dbReference type="ChEBI" id="CHEBI:58349"/>
        <dbReference type="ChEBI" id="CHEBI:78460"/>
        <dbReference type="ChEBI" id="CHEBI:78461"/>
    </reaction>
    <physiologicalReaction direction="left-to-right" evidence="40">
        <dbReference type="Rhea" id="RHEA:41841"/>
    </physiologicalReaction>
</comment>
<sequence length="1662" mass="185514">DIPVFASAVNKCDAVLRPRGVDIYHILTSDDASVFENILNCFVGIAAIQIGLVDILRTVGLEPDGMVGHSVGELGCAYADGCFTAEEMVLAAYARGKASLECDVIHGMMAAVGLGYKEMRDRVPPTIDVACHNAQDSCTLSGPTDDVLSFVKQLKEENIFAKAVSAGNIAYHSRYIKPVAPKLLEYLSELITEPKPRSKKWVSSSVPESEWSSEAAQLSSAEYHTNNLLSPVLFEEACIHLPQNAVVVEIAPHGLLQAILRRSLSSGCVNVSLTNRSANSGVRQLLEALGTLYLNNVSLEVNALYPPVEYPVSRGTPYIAPLVTWDHHETWFHEFENILELMSHSNEDEVNLDESFEDYSLWTNHCIDDQIVLSPSQVLVYIWKMRLTANGLDFEKDAILIEDMIMSRQVSLQPFSQKLVMTIRNGTNDFGVLLKEKDVYGETFLTGRVKQIQRPNLDLPTDKGEEEEDGDDMDISGAEVISVLSNFGYQLGPKFQGIKHICIKNKGFTAKVEWTGDMVTFIDALFKLILFLEMDSEQQFLYPSSFRTLIVDSATFFQLKKGTSLEIHYDSRSNILSCQGLMLVGLKMSPDPTFHSTVTPLQWKKTTFVPFNCEKLKMEEFLSMSLQLVAEEGLNSWKPKPPQILILQIRDNNGTRSLLRRALKKTVKTLPHISTKIQEIELSQVMDQFKFKPGESYLVIGNLPCIQQLVGSVQSSVFLLAHTHRSEVLTNGVSALRPVLVHHLKGGSRLTLLKKRTNVEHLRILELDNKHWLSELSHLFNGSDNGQPVVVVSRKREPKEILPILANQNYSHRVRCVFLDESAPQFSPNCPLYHDQLSVGLSVCKLYREVWGTDCTFTLDLNPAHHPEHMQGVITSSDPKLDLNVLALNTATVTFQTDNPPDQITIEFMDYCGTRDSGERVMGLAHFNPLTNSLTPDGSLAWPVPQVWSMEEAATVASSFSLAYYSLHTKAKLLPRERVLIHFGSSPVSQACIAVALVMGADVFVTIQNKDELPTLLRTFPQLNADHIVPLEHFNTTVKLKTGGDGVEVVVNCLQDTEKSMSCLSLESRFIQLCNIDVRHRMKIGMGSFIKNSNFYGVSLANILNADPDTKNKLHIFLRDGIKKGIVKPLRKQSFKLQDFSQAMDHVKNYSCKEKTLIVIKAEGRSELPLTSFIGFHCEADKTHIIVGIGGLWLELAEWLVQRGARRLFVAPVTELSPTFSRRFHRLTSLCYVRVMVTSATRLVSHSGAVDFLRSAETLGPISTVFCVAMDENCSKIAYLDSATRELVPNLKHFVCLLGGCTNVCKFRAQSNLSVCLIQSQSELQKPHSVLPYLSYVLCDSNSAGHFYTVSDQGMTTTQDDDGLVEQDPRGLLPSSMEELLLLADDVGTELSLREVVTRSPCHESVKYNLLPVFLLPGTHAAHIQPLIRNIIHPAYCVSWPETSQSVESIASALLEEVLRVQQEGPYNVVGDSWSGGVAIQLAALLEERGQRVELFLMDAGLLTIQNCARALSSNFNDSLDLALLTNLLDLDTQLVKIMVESSSWEELLHQALQMAQPRLKQLDTTEEIHSIQQRIGKALKALRSHIKALLSYKPQENLFKGSVHLIRPKGASDIDFCGIQQYCQQRPKVYVMEEEENHDEMIKSFNCATIINKNLLYSWDL</sequence>
<evidence type="ECO:0000256" key="34">
    <source>
        <dbReference type="ARBA" id="ARBA00048935"/>
    </source>
</evidence>
<dbReference type="InterPro" id="IPR001227">
    <property type="entry name" value="Ac_transferase_dom_sf"/>
</dbReference>
<feature type="non-terminal residue" evidence="46">
    <location>
        <position position="1"/>
    </location>
</feature>
<evidence type="ECO:0000259" key="45">
    <source>
        <dbReference type="SMART" id="SM00829"/>
    </source>
</evidence>
<dbReference type="PANTHER" id="PTHR43775:SF23">
    <property type="entry name" value="FATTY ACID SYNTHASE 3"/>
    <property type="match status" value="1"/>
</dbReference>
<evidence type="ECO:0000256" key="21">
    <source>
        <dbReference type="ARBA" id="ARBA00047810"/>
    </source>
</evidence>
<dbReference type="GO" id="GO:0004315">
    <property type="term" value="F:3-oxoacyl-[acyl-carrier-protein] synthase activity"/>
    <property type="evidence" value="ECO:0007669"/>
    <property type="project" value="UniProtKB-EC"/>
</dbReference>
<evidence type="ECO:0000256" key="27">
    <source>
        <dbReference type="ARBA" id="ARBA00048289"/>
    </source>
</evidence>
<dbReference type="Gene3D" id="3.40.366.10">
    <property type="entry name" value="Malonyl-Coenzyme A Acyl Carrier Protein, domain 2"/>
    <property type="match status" value="1"/>
</dbReference>
<evidence type="ECO:0000256" key="4">
    <source>
        <dbReference type="ARBA" id="ARBA00023332"/>
    </source>
</evidence>
<keyword evidence="2" id="KW-0702">S-nitrosylation</keyword>
<comment type="catalytic activity">
    <reaction evidence="16">
        <text>a (3R)-hydroxyacyl-[ACP] + NADP(+) = a 3-oxoacyl-[ACP] + NADPH + H(+)</text>
        <dbReference type="Rhea" id="RHEA:17397"/>
        <dbReference type="Rhea" id="RHEA-COMP:9916"/>
        <dbReference type="Rhea" id="RHEA-COMP:9945"/>
        <dbReference type="ChEBI" id="CHEBI:15378"/>
        <dbReference type="ChEBI" id="CHEBI:57783"/>
        <dbReference type="ChEBI" id="CHEBI:58349"/>
        <dbReference type="ChEBI" id="CHEBI:78776"/>
        <dbReference type="ChEBI" id="CHEBI:78827"/>
        <dbReference type="EC" id="1.1.1.100"/>
    </reaction>
    <physiologicalReaction direction="right-to-left" evidence="16">
        <dbReference type="Rhea" id="RHEA:17399"/>
    </physiologicalReaction>
</comment>
<dbReference type="GO" id="GO:0006633">
    <property type="term" value="P:fatty acid biosynthetic process"/>
    <property type="evidence" value="ECO:0007669"/>
    <property type="project" value="UniProtKB-UniPathway"/>
</dbReference>
<dbReference type="SUPFAM" id="SSF53474">
    <property type="entry name" value="alpha/beta-Hydrolases"/>
    <property type="match status" value="1"/>
</dbReference>
<evidence type="ECO:0000256" key="7">
    <source>
        <dbReference type="ARBA" id="ARBA00023388"/>
    </source>
</evidence>
<dbReference type="SUPFAM" id="SSF52151">
    <property type="entry name" value="FabD/lysophospholipase-like"/>
    <property type="match status" value="1"/>
</dbReference>
<dbReference type="GO" id="GO:0141148">
    <property type="term" value="F:enoyl-[acyl-carrier-protein] reductase (NADPH) activity"/>
    <property type="evidence" value="ECO:0007669"/>
    <property type="project" value="UniProtKB-EC"/>
</dbReference>
<gene>
    <name evidence="46" type="ORF">g.29231</name>
</gene>
<comment type="catalytic activity">
    <reaction evidence="33">
        <text>hexadecanoyl-[ACP] + H2O = hexadecanoate + holo-[ACP] + H(+)</text>
        <dbReference type="Rhea" id="RHEA:41932"/>
        <dbReference type="Rhea" id="RHEA-COMP:9652"/>
        <dbReference type="Rhea" id="RHEA-COMP:9685"/>
        <dbReference type="ChEBI" id="CHEBI:7896"/>
        <dbReference type="ChEBI" id="CHEBI:15377"/>
        <dbReference type="ChEBI" id="CHEBI:15378"/>
        <dbReference type="ChEBI" id="CHEBI:64479"/>
        <dbReference type="ChEBI" id="CHEBI:78483"/>
        <dbReference type="EC" id="3.1.2.14"/>
    </reaction>
    <physiologicalReaction direction="left-to-right" evidence="33">
        <dbReference type="Rhea" id="RHEA:41933"/>
    </physiologicalReaction>
</comment>
<evidence type="ECO:0000256" key="32">
    <source>
        <dbReference type="ARBA" id="ARBA00048691"/>
    </source>
</evidence>
<feature type="domain" description="Enoyl reductase (ER)" evidence="45">
    <location>
        <begin position="881"/>
        <end position="1158"/>
    </location>
</feature>
<evidence type="ECO:0000256" key="39">
    <source>
        <dbReference type="ARBA" id="ARBA00049414"/>
    </source>
</evidence>
<evidence type="ECO:0000256" key="3">
    <source>
        <dbReference type="ARBA" id="ARBA00022898"/>
    </source>
</evidence>
<dbReference type="EMBL" id="GECZ01016730">
    <property type="protein sequence ID" value="JAS53039.1"/>
    <property type="molecule type" value="Transcribed_RNA"/>
</dbReference>
<comment type="pathway">
    <text evidence="1">Lipid metabolism.</text>
</comment>
<evidence type="ECO:0000256" key="37">
    <source>
        <dbReference type="ARBA" id="ARBA00049171"/>
    </source>
</evidence>
<dbReference type="InterPro" id="IPR050091">
    <property type="entry name" value="PKS_NRPS_Biosynth_Enz"/>
</dbReference>
<evidence type="ECO:0000256" key="35">
    <source>
        <dbReference type="ARBA" id="ARBA00049019"/>
    </source>
</evidence>
<protein>
    <submittedName>
        <fullName evidence="46">Uncharacterized protein</fullName>
    </submittedName>
</protein>
<evidence type="ECO:0000259" key="44">
    <source>
        <dbReference type="SMART" id="SM00827"/>
    </source>
</evidence>
<evidence type="ECO:0000256" key="40">
    <source>
        <dbReference type="ARBA" id="ARBA00049422"/>
    </source>
</evidence>
<evidence type="ECO:0000256" key="28">
    <source>
        <dbReference type="ARBA" id="ARBA00048420"/>
    </source>
</evidence>
<evidence type="ECO:0000256" key="5">
    <source>
        <dbReference type="ARBA" id="ARBA00023351"/>
    </source>
</evidence>
<evidence type="ECO:0000256" key="16">
    <source>
        <dbReference type="ARBA" id="ARBA00047400"/>
    </source>
</evidence>
<proteinExistence type="predicted"/>
<comment type="catalytic activity">
    <reaction evidence="31">
        <text>a 2,3-saturated acyl-[ACP] + NADP(+) = a (2E)-enoyl-[ACP] + NADPH + H(+)</text>
        <dbReference type="Rhea" id="RHEA:22564"/>
        <dbReference type="Rhea" id="RHEA-COMP:9925"/>
        <dbReference type="Rhea" id="RHEA-COMP:9926"/>
        <dbReference type="ChEBI" id="CHEBI:15378"/>
        <dbReference type="ChEBI" id="CHEBI:57783"/>
        <dbReference type="ChEBI" id="CHEBI:58349"/>
        <dbReference type="ChEBI" id="CHEBI:78784"/>
        <dbReference type="ChEBI" id="CHEBI:78785"/>
        <dbReference type="EC" id="1.3.1.39"/>
    </reaction>
    <physiologicalReaction direction="right-to-left" evidence="31">
        <dbReference type="Rhea" id="RHEA:22566"/>
    </physiologicalReaction>
</comment>
<evidence type="ECO:0000256" key="11">
    <source>
        <dbReference type="ARBA" id="ARBA00023401"/>
    </source>
</evidence>
<comment type="catalytic activity">
    <reaction evidence="43">
        <text>octanoyl-[ACP] + malonyl-[ACP] + H(+) = 3-oxodecanoyl-[ACP] + holo-[ACP] + CO2</text>
        <dbReference type="Rhea" id="RHEA:41852"/>
        <dbReference type="Rhea" id="RHEA-COMP:9623"/>
        <dbReference type="Rhea" id="RHEA-COMP:9636"/>
        <dbReference type="Rhea" id="RHEA-COMP:9637"/>
        <dbReference type="Rhea" id="RHEA-COMP:9685"/>
        <dbReference type="ChEBI" id="CHEBI:15378"/>
        <dbReference type="ChEBI" id="CHEBI:16526"/>
        <dbReference type="ChEBI" id="CHEBI:64479"/>
        <dbReference type="ChEBI" id="CHEBI:78449"/>
        <dbReference type="ChEBI" id="CHEBI:78463"/>
        <dbReference type="ChEBI" id="CHEBI:78464"/>
    </reaction>
    <physiologicalReaction direction="left-to-right" evidence="43">
        <dbReference type="Rhea" id="RHEA:41853"/>
    </physiologicalReaction>
</comment>
<evidence type="ECO:0000256" key="18">
    <source>
        <dbReference type="ARBA" id="ARBA00047451"/>
    </source>
</evidence>
<dbReference type="UniPathway" id="UPA00094"/>
<comment type="catalytic activity">
    <reaction evidence="28">
        <text>(2E)-octenoyl-[ACP] + NADPH + H(+) = octanoyl-[ACP] + NADP(+)</text>
        <dbReference type="Rhea" id="RHEA:41848"/>
        <dbReference type="Rhea" id="RHEA-COMP:9635"/>
        <dbReference type="Rhea" id="RHEA-COMP:9636"/>
        <dbReference type="ChEBI" id="CHEBI:15378"/>
        <dbReference type="ChEBI" id="CHEBI:57783"/>
        <dbReference type="ChEBI" id="CHEBI:58349"/>
        <dbReference type="ChEBI" id="CHEBI:78462"/>
        <dbReference type="ChEBI" id="CHEBI:78463"/>
    </reaction>
    <physiologicalReaction direction="left-to-right" evidence="28">
        <dbReference type="Rhea" id="RHEA:41849"/>
    </physiologicalReaction>
</comment>
<dbReference type="InterPro" id="IPR042104">
    <property type="entry name" value="PKS_dehydratase_sf"/>
</dbReference>
<dbReference type="CDD" id="cd05195">
    <property type="entry name" value="enoyl_red"/>
    <property type="match status" value="1"/>
</dbReference>
<comment type="catalytic activity">
    <reaction evidence="22">
        <text>(2E)-hexenoyl-[ACP] + NADPH + H(+) = hexanoyl-[ACP] + NADP(+)</text>
        <dbReference type="Rhea" id="RHEA:41832"/>
        <dbReference type="Rhea" id="RHEA-COMP:9631"/>
        <dbReference type="Rhea" id="RHEA-COMP:9632"/>
        <dbReference type="ChEBI" id="CHEBI:15378"/>
        <dbReference type="ChEBI" id="CHEBI:57783"/>
        <dbReference type="ChEBI" id="CHEBI:58349"/>
        <dbReference type="ChEBI" id="CHEBI:78458"/>
        <dbReference type="ChEBI" id="CHEBI:78459"/>
    </reaction>
    <physiologicalReaction direction="left-to-right" evidence="22">
        <dbReference type="Rhea" id="RHEA:41833"/>
    </physiologicalReaction>
</comment>
<evidence type="ECO:0000256" key="29">
    <source>
        <dbReference type="ARBA" id="ARBA00048506"/>
    </source>
</evidence>
<evidence type="ECO:0000256" key="13">
    <source>
        <dbReference type="ARBA" id="ARBA00023442"/>
    </source>
</evidence>
<evidence type="ECO:0000256" key="12">
    <source>
        <dbReference type="ARBA" id="ARBA00023402"/>
    </source>
</evidence>
<dbReference type="GO" id="GO:0016297">
    <property type="term" value="F:fatty acyl-[ACP] hydrolase activity"/>
    <property type="evidence" value="ECO:0007669"/>
    <property type="project" value="UniProtKB-EC"/>
</dbReference>
<comment type="catalytic activity">
    <reaction evidence="34">
        <text>3-oxotetradecanoyl-[ACP] + NADPH + H(+) = (3R)-hydroxytetradecanoyl-[ACP] + NADP(+)</text>
        <dbReference type="Rhea" id="RHEA:41888"/>
        <dbReference type="Rhea" id="RHEA-COMP:9645"/>
        <dbReference type="Rhea" id="RHEA-COMP:9646"/>
        <dbReference type="ChEBI" id="CHEBI:15378"/>
        <dbReference type="ChEBI" id="CHEBI:57783"/>
        <dbReference type="ChEBI" id="CHEBI:58349"/>
        <dbReference type="ChEBI" id="CHEBI:78473"/>
        <dbReference type="ChEBI" id="CHEBI:78474"/>
    </reaction>
    <physiologicalReaction direction="left-to-right" evidence="34">
        <dbReference type="Rhea" id="RHEA:41889"/>
    </physiologicalReaction>
</comment>
<evidence type="ECO:0000256" key="43">
    <source>
        <dbReference type="ARBA" id="ARBA00049533"/>
    </source>
</evidence>
<comment type="function">
    <text evidence="13">Fatty acid synthetase is a multifunctional enzyme that catalyzes the de novo biosynthesis of long-chain saturated fatty acids starting from acetyl-CoA and malonyl-CoA in the presence of NADPH. This multifunctional protein contains 7 catalytic activities and a site for the binding of the prosthetic group 4'-phosphopantetheine of the acyl carrier protein ([ACP]) domain.</text>
</comment>
<comment type="catalytic activity">
    <reaction evidence="36">
        <text>decanoyl-[ACP] + malonyl-[ACP] + H(+) = 3-oxododecanoyl-[ACP] + holo-[ACP] + CO2</text>
        <dbReference type="Rhea" id="RHEA:41868"/>
        <dbReference type="Rhea" id="RHEA-COMP:9623"/>
        <dbReference type="Rhea" id="RHEA-COMP:9640"/>
        <dbReference type="Rhea" id="RHEA-COMP:9641"/>
        <dbReference type="Rhea" id="RHEA-COMP:9685"/>
        <dbReference type="ChEBI" id="CHEBI:15378"/>
        <dbReference type="ChEBI" id="CHEBI:16526"/>
        <dbReference type="ChEBI" id="CHEBI:64479"/>
        <dbReference type="ChEBI" id="CHEBI:78449"/>
        <dbReference type="ChEBI" id="CHEBI:78468"/>
        <dbReference type="ChEBI" id="CHEBI:78469"/>
    </reaction>
    <physiologicalReaction direction="left-to-right" evidence="36">
        <dbReference type="Rhea" id="RHEA:41869"/>
    </physiologicalReaction>
</comment>
<comment type="catalytic activity">
    <reaction evidence="24">
        <text>acetyl-[ACP] + malonyl-[ACP] + H(+) = 3-oxobutanoyl-[ACP] + holo-[ACP] + CO2</text>
        <dbReference type="Rhea" id="RHEA:41800"/>
        <dbReference type="Rhea" id="RHEA-COMP:9621"/>
        <dbReference type="Rhea" id="RHEA-COMP:9623"/>
        <dbReference type="Rhea" id="RHEA-COMP:9625"/>
        <dbReference type="Rhea" id="RHEA-COMP:9685"/>
        <dbReference type="ChEBI" id="CHEBI:15378"/>
        <dbReference type="ChEBI" id="CHEBI:16526"/>
        <dbReference type="ChEBI" id="CHEBI:64479"/>
        <dbReference type="ChEBI" id="CHEBI:78446"/>
        <dbReference type="ChEBI" id="CHEBI:78449"/>
        <dbReference type="ChEBI" id="CHEBI:78450"/>
    </reaction>
    <physiologicalReaction direction="left-to-right" evidence="24">
        <dbReference type="Rhea" id="RHEA:41801"/>
    </physiologicalReaction>
</comment>
<dbReference type="GO" id="GO:0004313">
    <property type="term" value="F:[acyl-carrier-protein] S-acetyltransferase activity"/>
    <property type="evidence" value="ECO:0007669"/>
    <property type="project" value="UniProtKB-EC"/>
</dbReference>
<comment type="catalytic activity">
    <reaction evidence="19">
        <text>(2E)-butenoyl-[ACP] + NADPH + H(+) = butanoyl-[ACP] + NADP(+)</text>
        <dbReference type="Rhea" id="RHEA:41812"/>
        <dbReference type="Rhea" id="RHEA-COMP:9627"/>
        <dbReference type="Rhea" id="RHEA-COMP:9628"/>
        <dbReference type="ChEBI" id="CHEBI:15378"/>
        <dbReference type="ChEBI" id="CHEBI:57783"/>
        <dbReference type="ChEBI" id="CHEBI:58349"/>
        <dbReference type="ChEBI" id="CHEBI:78453"/>
        <dbReference type="ChEBI" id="CHEBI:78454"/>
    </reaction>
    <physiologicalReaction direction="left-to-right" evidence="19">
        <dbReference type="Rhea" id="RHEA:41813"/>
    </physiologicalReaction>
</comment>
<comment type="catalytic activity">
    <reaction evidence="26">
        <text>(2E)-dodecenoyl-[ACP] + NADPH + H(+) = dodecanoyl-[ACP] + NADP(+)</text>
        <dbReference type="Rhea" id="RHEA:41880"/>
        <dbReference type="Rhea" id="RHEA-COMP:9643"/>
        <dbReference type="Rhea" id="RHEA-COMP:9644"/>
        <dbReference type="ChEBI" id="CHEBI:15378"/>
        <dbReference type="ChEBI" id="CHEBI:57783"/>
        <dbReference type="ChEBI" id="CHEBI:58349"/>
        <dbReference type="ChEBI" id="CHEBI:65264"/>
        <dbReference type="ChEBI" id="CHEBI:78472"/>
    </reaction>
    <physiologicalReaction direction="left-to-right" evidence="26">
        <dbReference type="Rhea" id="RHEA:41881"/>
    </physiologicalReaction>
</comment>
<evidence type="ECO:0000256" key="20">
    <source>
        <dbReference type="ARBA" id="ARBA00047578"/>
    </source>
</evidence>
<name>A0A1B6FSA3_9HEMI</name>
<evidence type="ECO:0000256" key="24">
    <source>
        <dbReference type="ARBA" id="ARBA00047961"/>
    </source>
</evidence>
<evidence type="ECO:0000256" key="26">
    <source>
        <dbReference type="ARBA" id="ARBA00048281"/>
    </source>
</evidence>
<dbReference type="Gene3D" id="3.40.50.1820">
    <property type="entry name" value="alpha/beta hydrolase"/>
    <property type="match status" value="1"/>
</dbReference>
<comment type="catalytic activity">
    <reaction evidence="15">
        <text>hexanoyl-[ACP] + malonyl-[ACP] + H(+) = 3-oxooctanoyl-[ACP] + holo-[ACP] + CO2</text>
        <dbReference type="Rhea" id="RHEA:41836"/>
        <dbReference type="Rhea" id="RHEA-COMP:9623"/>
        <dbReference type="Rhea" id="RHEA-COMP:9632"/>
        <dbReference type="Rhea" id="RHEA-COMP:9633"/>
        <dbReference type="Rhea" id="RHEA-COMP:9685"/>
        <dbReference type="ChEBI" id="CHEBI:15378"/>
        <dbReference type="ChEBI" id="CHEBI:16526"/>
        <dbReference type="ChEBI" id="CHEBI:64479"/>
        <dbReference type="ChEBI" id="CHEBI:78449"/>
        <dbReference type="ChEBI" id="CHEBI:78459"/>
        <dbReference type="ChEBI" id="CHEBI:78460"/>
    </reaction>
    <physiologicalReaction direction="left-to-right" evidence="15">
        <dbReference type="Rhea" id="RHEA:41837"/>
    </physiologicalReaction>
</comment>
<comment type="catalytic activity">
    <reaction evidence="5">
        <text>(3R)-hydroxydodecanoyl-[ACP] = (2E)-dodecenoyl-[ACP] + H2O</text>
        <dbReference type="Rhea" id="RHEA:41876"/>
        <dbReference type="Rhea" id="RHEA-COMP:9642"/>
        <dbReference type="Rhea" id="RHEA-COMP:9643"/>
        <dbReference type="ChEBI" id="CHEBI:15377"/>
        <dbReference type="ChEBI" id="CHEBI:78470"/>
        <dbReference type="ChEBI" id="CHEBI:78472"/>
    </reaction>
    <physiologicalReaction direction="left-to-right" evidence="5">
        <dbReference type="Rhea" id="RHEA:41877"/>
    </physiologicalReaction>
</comment>
<comment type="catalytic activity">
    <reaction evidence="29">
        <text>a fatty acyl-[ACP] + malonyl-[ACP] + H(+) = a 3-oxoacyl-[ACP] + holo-[ACP] + CO2</text>
        <dbReference type="Rhea" id="RHEA:22836"/>
        <dbReference type="Rhea" id="RHEA-COMP:9623"/>
        <dbReference type="Rhea" id="RHEA-COMP:9685"/>
        <dbReference type="Rhea" id="RHEA-COMP:9916"/>
        <dbReference type="Rhea" id="RHEA-COMP:14125"/>
        <dbReference type="ChEBI" id="CHEBI:15378"/>
        <dbReference type="ChEBI" id="CHEBI:16526"/>
        <dbReference type="ChEBI" id="CHEBI:64479"/>
        <dbReference type="ChEBI" id="CHEBI:78449"/>
        <dbReference type="ChEBI" id="CHEBI:78776"/>
        <dbReference type="ChEBI" id="CHEBI:138651"/>
        <dbReference type="EC" id="2.3.1.41"/>
    </reaction>
    <physiologicalReaction direction="left-to-right" evidence="29">
        <dbReference type="Rhea" id="RHEA:22837"/>
    </physiologicalReaction>
</comment>
<comment type="catalytic activity">
    <reaction evidence="14">
        <text>3-oxooctadecanoyl-[ACP] + NADPH + H(+) = (3R)-hydroxyoctadecanoyl-[ACP] + NADP(+)</text>
        <dbReference type="Rhea" id="RHEA:41920"/>
        <dbReference type="Rhea" id="RHEA-COMP:9653"/>
        <dbReference type="Rhea" id="RHEA-COMP:9654"/>
        <dbReference type="ChEBI" id="CHEBI:15378"/>
        <dbReference type="ChEBI" id="CHEBI:57783"/>
        <dbReference type="ChEBI" id="CHEBI:58349"/>
        <dbReference type="ChEBI" id="CHEBI:78487"/>
        <dbReference type="ChEBI" id="CHEBI:78488"/>
    </reaction>
    <physiologicalReaction direction="left-to-right" evidence="14">
        <dbReference type="Rhea" id="RHEA:41921"/>
    </physiologicalReaction>
</comment>
<evidence type="ECO:0000256" key="38">
    <source>
        <dbReference type="ARBA" id="ARBA00049263"/>
    </source>
</evidence>
<comment type="catalytic activity">
    <reaction evidence="21">
        <text>(2E)-hexadecenoyl-[ACP] + NADPH + H(+) = hexadecanoyl-[ACP] + NADP(+)</text>
        <dbReference type="Rhea" id="RHEA:41912"/>
        <dbReference type="Rhea" id="RHEA-COMP:9651"/>
        <dbReference type="Rhea" id="RHEA-COMP:9652"/>
        <dbReference type="ChEBI" id="CHEBI:15378"/>
        <dbReference type="ChEBI" id="CHEBI:57783"/>
        <dbReference type="ChEBI" id="CHEBI:58349"/>
        <dbReference type="ChEBI" id="CHEBI:78481"/>
        <dbReference type="ChEBI" id="CHEBI:78483"/>
    </reaction>
    <physiologicalReaction direction="left-to-right" evidence="21">
        <dbReference type="Rhea" id="RHEA:41913"/>
    </physiologicalReaction>
</comment>
<comment type="catalytic activity">
    <reaction evidence="23">
        <text>3-oxobutanoyl-[ACP] + NADPH + H(+) = (3R)-hydroxybutanoyl-[ACP] + NADP(+)</text>
        <dbReference type="Rhea" id="RHEA:41804"/>
        <dbReference type="Rhea" id="RHEA-COMP:9625"/>
        <dbReference type="Rhea" id="RHEA-COMP:9626"/>
        <dbReference type="ChEBI" id="CHEBI:15378"/>
        <dbReference type="ChEBI" id="CHEBI:57783"/>
        <dbReference type="ChEBI" id="CHEBI:58349"/>
        <dbReference type="ChEBI" id="CHEBI:78450"/>
        <dbReference type="ChEBI" id="CHEBI:78451"/>
    </reaction>
    <physiologicalReaction direction="left-to-right" evidence="23">
        <dbReference type="Rhea" id="RHEA:41805"/>
    </physiologicalReaction>
</comment>
<evidence type="ECO:0000256" key="19">
    <source>
        <dbReference type="ARBA" id="ARBA00047500"/>
    </source>
</evidence>
<feature type="domain" description="Malonyl-CoA:ACP transacylase (MAT)" evidence="44">
    <location>
        <begin position="1"/>
        <end position="278"/>
    </location>
</feature>
<comment type="catalytic activity">
    <reaction evidence="10">
        <text>(3R)-hydroxyoctadecanoyl-[ACP] = (2E)-octadecenoyl-[ACP] + H2O</text>
        <dbReference type="Rhea" id="RHEA:41924"/>
        <dbReference type="Rhea" id="RHEA-COMP:9654"/>
        <dbReference type="Rhea" id="RHEA-COMP:9655"/>
        <dbReference type="ChEBI" id="CHEBI:15377"/>
        <dbReference type="ChEBI" id="CHEBI:78488"/>
        <dbReference type="ChEBI" id="CHEBI:78489"/>
    </reaction>
    <physiologicalReaction direction="left-to-right" evidence="10">
        <dbReference type="Rhea" id="RHEA:41925"/>
    </physiologicalReaction>
</comment>
<evidence type="ECO:0000256" key="8">
    <source>
        <dbReference type="ARBA" id="ARBA00023394"/>
    </source>
</evidence>
<dbReference type="Gene3D" id="3.30.70.3290">
    <property type="match status" value="1"/>
</dbReference>
<evidence type="ECO:0000256" key="9">
    <source>
        <dbReference type="ARBA" id="ARBA00023398"/>
    </source>
</evidence>
<comment type="catalytic activity">
    <reaction evidence="25">
        <text>hexadecanoyl-[ACP] + malonyl-[ACP] + H(+) = 3-oxooctadecanoyl-[ACP] + holo-[ACP] + CO2</text>
        <dbReference type="Rhea" id="RHEA:41916"/>
        <dbReference type="Rhea" id="RHEA-COMP:9623"/>
        <dbReference type="Rhea" id="RHEA-COMP:9652"/>
        <dbReference type="Rhea" id="RHEA-COMP:9653"/>
        <dbReference type="Rhea" id="RHEA-COMP:9685"/>
        <dbReference type="ChEBI" id="CHEBI:15378"/>
        <dbReference type="ChEBI" id="CHEBI:16526"/>
        <dbReference type="ChEBI" id="CHEBI:64479"/>
        <dbReference type="ChEBI" id="CHEBI:78449"/>
        <dbReference type="ChEBI" id="CHEBI:78483"/>
        <dbReference type="ChEBI" id="CHEBI:78487"/>
    </reaction>
    <physiologicalReaction direction="left-to-right" evidence="25">
        <dbReference type="Rhea" id="RHEA:41917"/>
    </physiologicalReaction>
</comment>
<evidence type="ECO:0000313" key="46">
    <source>
        <dbReference type="EMBL" id="JAS53039.1"/>
    </source>
</evidence>
<comment type="catalytic activity">
    <reaction evidence="32">
        <text>holo-[ACP] + acetyl-CoA = acetyl-[ACP] + CoA</text>
        <dbReference type="Rhea" id="RHEA:41788"/>
        <dbReference type="Rhea" id="RHEA-COMP:9621"/>
        <dbReference type="Rhea" id="RHEA-COMP:9685"/>
        <dbReference type="ChEBI" id="CHEBI:57287"/>
        <dbReference type="ChEBI" id="CHEBI:57288"/>
        <dbReference type="ChEBI" id="CHEBI:64479"/>
        <dbReference type="ChEBI" id="CHEBI:78446"/>
        <dbReference type="EC" id="2.3.1.38"/>
    </reaction>
    <physiologicalReaction direction="left-to-right" evidence="32">
        <dbReference type="Rhea" id="RHEA:41789"/>
    </physiologicalReaction>
</comment>
<dbReference type="Gene3D" id="3.90.180.10">
    <property type="entry name" value="Medium-chain alcohol dehydrogenases, catalytic domain"/>
    <property type="match status" value="1"/>
</dbReference>
<comment type="catalytic activity">
    <reaction evidence="6">
        <text>(3R)-hydroxyhexanoyl-[ACP] = (2E)-hexenoyl-[ACP] + H2O</text>
        <dbReference type="Rhea" id="RHEA:41828"/>
        <dbReference type="Rhea" id="RHEA-COMP:9630"/>
        <dbReference type="Rhea" id="RHEA-COMP:9631"/>
        <dbReference type="ChEBI" id="CHEBI:15377"/>
        <dbReference type="ChEBI" id="CHEBI:78457"/>
        <dbReference type="ChEBI" id="CHEBI:78458"/>
    </reaction>
    <physiologicalReaction direction="left-to-right" evidence="6">
        <dbReference type="Rhea" id="RHEA:41829"/>
    </physiologicalReaction>
</comment>
<dbReference type="Gene3D" id="3.10.129.110">
    <property type="entry name" value="Polyketide synthase dehydratase"/>
    <property type="match status" value="1"/>
</dbReference>
<accession>A0A1B6FSA3</accession>
<evidence type="ECO:0000256" key="1">
    <source>
        <dbReference type="ARBA" id="ARBA00005189"/>
    </source>
</evidence>
<evidence type="ECO:0000256" key="2">
    <source>
        <dbReference type="ARBA" id="ARBA00022799"/>
    </source>
</evidence>
<comment type="catalytic activity">
    <reaction evidence="39">
        <text>3-oxohexadecanoyl-[ACP] + NADPH + H(+) = (3R)-hydroxyhexadecanoyl-[ACP] + NADP(+)</text>
        <dbReference type="Rhea" id="RHEA:41904"/>
        <dbReference type="Rhea" id="RHEA-COMP:9649"/>
        <dbReference type="Rhea" id="RHEA-COMP:9650"/>
        <dbReference type="ChEBI" id="CHEBI:15378"/>
        <dbReference type="ChEBI" id="CHEBI:57783"/>
        <dbReference type="ChEBI" id="CHEBI:58349"/>
        <dbReference type="ChEBI" id="CHEBI:78478"/>
        <dbReference type="ChEBI" id="CHEBI:78480"/>
    </reaction>
    <physiologicalReaction direction="left-to-right" evidence="39">
        <dbReference type="Rhea" id="RHEA:41905"/>
    </physiologicalReaction>
</comment>
<organism evidence="46">
    <name type="scientific">Cuerna arida</name>
    <dbReference type="NCBI Taxonomy" id="1464854"/>
    <lineage>
        <taxon>Eukaryota</taxon>
        <taxon>Metazoa</taxon>
        <taxon>Ecdysozoa</taxon>
        <taxon>Arthropoda</taxon>
        <taxon>Hexapoda</taxon>
        <taxon>Insecta</taxon>
        <taxon>Pterygota</taxon>
        <taxon>Neoptera</taxon>
        <taxon>Paraneoptera</taxon>
        <taxon>Hemiptera</taxon>
        <taxon>Auchenorrhyncha</taxon>
        <taxon>Membracoidea</taxon>
        <taxon>Cicadellidae</taxon>
        <taxon>Cicadellinae</taxon>
        <taxon>Proconiini</taxon>
        <taxon>Cuerna</taxon>
    </lineage>
</organism>
<dbReference type="PANTHER" id="PTHR43775">
    <property type="entry name" value="FATTY ACID SYNTHASE"/>
    <property type="match status" value="1"/>
</dbReference>
<comment type="catalytic activity">
    <reaction evidence="20">
        <text>dodecanoyl-[ACP] + malonyl-[ACP] + H(+) = 3-oxotetradecanoyl-[ACP] + holo-[ACP] + CO2</text>
        <dbReference type="Rhea" id="RHEA:41884"/>
        <dbReference type="Rhea" id="RHEA-COMP:9623"/>
        <dbReference type="Rhea" id="RHEA-COMP:9644"/>
        <dbReference type="Rhea" id="RHEA-COMP:9645"/>
        <dbReference type="Rhea" id="RHEA-COMP:9685"/>
        <dbReference type="ChEBI" id="CHEBI:15378"/>
        <dbReference type="ChEBI" id="CHEBI:16526"/>
        <dbReference type="ChEBI" id="CHEBI:64479"/>
        <dbReference type="ChEBI" id="CHEBI:65264"/>
        <dbReference type="ChEBI" id="CHEBI:78449"/>
        <dbReference type="ChEBI" id="CHEBI:78473"/>
    </reaction>
    <physiologicalReaction direction="left-to-right" evidence="20">
        <dbReference type="Rhea" id="RHEA:41885"/>
    </physiologicalReaction>
</comment>
<evidence type="ECO:0000256" key="30">
    <source>
        <dbReference type="ARBA" id="ARBA00048571"/>
    </source>
</evidence>
<dbReference type="SMART" id="SM00827">
    <property type="entry name" value="PKS_AT"/>
    <property type="match status" value="1"/>
</dbReference>
<evidence type="ECO:0000256" key="17">
    <source>
        <dbReference type="ARBA" id="ARBA00047440"/>
    </source>
</evidence>
<evidence type="ECO:0000256" key="33">
    <source>
        <dbReference type="ARBA" id="ARBA00048704"/>
    </source>
</evidence>
<dbReference type="SUPFAM" id="SSF51735">
    <property type="entry name" value="NAD(P)-binding Rossmann-fold domains"/>
    <property type="match status" value="1"/>
</dbReference>
<dbReference type="GO" id="GO:0019171">
    <property type="term" value="F:(3R)-hydroxyacyl-[acyl-carrier-protein] dehydratase activity"/>
    <property type="evidence" value="ECO:0007669"/>
    <property type="project" value="UniProtKB-EC"/>
</dbReference>
<dbReference type="InterPro" id="IPR001031">
    <property type="entry name" value="Thioesterase"/>
</dbReference>
<comment type="catalytic activity">
    <reaction evidence="35">
        <text>(2E)-octadecenoyl-[ACP] + NADPH + H(+) = octadecanoyl-[ACP] + NADP(+)</text>
        <dbReference type="Rhea" id="RHEA:41928"/>
        <dbReference type="Rhea" id="RHEA-COMP:9655"/>
        <dbReference type="Rhea" id="RHEA-COMP:9656"/>
        <dbReference type="ChEBI" id="CHEBI:15378"/>
        <dbReference type="ChEBI" id="CHEBI:57783"/>
        <dbReference type="ChEBI" id="CHEBI:58349"/>
        <dbReference type="ChEBI" id="CHEBI:78489"/>
        <dbReference type="ChEBI" id="CHEBI:78495"/>
    </reaction>
    <physiologicalReaction direction="left-to-right" evidence="35">
        <dbReference type="Rhea" id="RHEA:41929"/>
    </physiologicalReaction>
</comment>
<evidence type="ECO:0000256" key="31">
    <source>
        <dbReference type="ARBA" id="ARBA00048650"/>
    </source>
</evidence>
<comment type="catalytic activity">
    <reaction evidence="37">
        <text>(2E)-tetradecenoyl-[ACP] + NADPH + H(+) = tetradecanoyl-[ACP] + NADP(+)</text>
        <dbReference type="Rhea" id="RHEA:41896"/>
        <dbReference type="Rhea" id="RHEA-COMP:9647"/>
        <dbReference type="Rhea" id="RHEA-COMP:9648"/>
        <dbReference type="ChEBI" id="CHEBI:15378"/>
        <dbReference type="ChEBI" id="CHEBI:57783"/>
        <dbReference type="ChEBI" id="CHEBI:58349"/>
        <dbReference type="ChEBI" id="CHEBI:78475"/>
        <dbReference type="ChEBI" id="CHEBI:78477"/>
    </reaction>
    <physiologicalReaction direction="left-to-right" evidence="37">
        <dbReference type="Rhea" id="RHEA:41897"/>
    </physiologicalReaction>
</comment>
<comment type="catalytic activity">
    <reaction evidence="27">
        <text>tetradecanoyl-[ACP] + H2O = tetradecanoate + holo-[ACP] + H(+)</text>
        <dbReference type="Rhea" id="RHEA:30123"/>
        <dbReference type="Rhea" id="RHEA-COMP:9648"/>
        <dbReference type="Rhea" id="RHEA-COMP:9685"/>
        <dbReference type="ChEBI" id="CHEBI:15377"/>
        <dbReference type="ChEBI" id="CHEBI:15378"/>
        <dbReference type="ChEBI" id="CHEBI:30807"/>
        <dbReference type="ChEBI" id="CHEBI:64479"/>
        <dbReference type="ChEBI" id="CHEBI:78477"/>
        <dbReference type="EC" id="3.1.2.14"/>
    </reaction>
    <physiologicalReaction direction="left-to-right" evidence="27">
        <dbReference type="Rhea" id="RHEA:30124"/>
    </physiologicalReaction>
</comment>
<dbReference type="Pfam" id="PF00975">
    <property type="entry name" value="Thioesterase"/>
    <property type="match status" value="1"/>
</dbReference>
<dbReference type="SUPFAM" id="SSF55048">
    <property type="entry name" value="Probable ACP-binding domain of malonyl-CoA ACP transacylase"/>
    <property type="match status" value="1"/>
</dbReference>
<evidence type="ECO:0000256" key="10">
    <source>
        <dbReference type="ARBA" id="ARBA00023399"/>
    </source>
</evidence>
<comment type="catalytic activity">
    <reaction evidence="8">
        <text>a (3R)-hydroxyacyl-[ACP] = a (2E)-enoyl-[ACP] + H2O</text>
        <dbReference type="Rhea" id="RHEA:13097"/>
        <dbReference type="Rhea" id="RHEA-COMP:9925"/>
        <dbReference type="Rhea" id="RHEA-COMP:9945"/>
        <dbReference type="ChEBI" id="CHEBI:15377"/>
        <dbReference type="ChEBI" id="CHEBI:78784"/>
        <dbReference type="ChEBI" id="CHEBI:78827"/>
        <dbReference type="EC" id="4.2.1.59"/>
    </reaction>
    <physiologicalReaction direction="left-to-right" evidence="8">
        <dbReference type="Rhea" id="RHEA:13098"/>
    </physiologicalReaction>
</comment>
<evidence type="ECO:0000256" key="14">
    <source>
        <dbReference type="ARBA" id="ARBA00047300"/>
    </source>
</evidence>
<comment type="catalytic activity">
    <reaction evidence="18">
        <text>tetradecanoyl-[ACP] + malonyl-[ACP] + H(+) = 3-oxohexadecanoyl-[ACP] + holo-[ACP] + CO2</text>
        <dbReference type="Rhea" id="RHEA:41900"/>
        <dbReference type="Rhea" id="RHEA-COMP:9623"/>
        <dbReference type="Rhea" id="RHEA-COMP:9648"/>
        <dbReference type="Rhea" id="RHEA-COMP:9649"/>
        <dbReference type="Rhea" id="RHEA-COMP:9685"/>
        <dbReference type="ChEBI" id="CHEBI:15378"/>
        <dbReference type="ChEBI" id="CHEBI:16526"/>
        <dbReference type="ChEBI" id="CHEBI:64479"/>
        <dbReference type="ChEBI" id="CHEBI:78449"/>
        <dbReference type="ChEBI" id="CHEBI:78477"/>
        <dbReference type="ChEBI" id="CHEBI:78478"/>
    </reaction>
    <physiologicalReaction direction="left-to-right" evidence="18">
        <dbReference type="Rhea" id="RHEA:41901"/>
    </physiologicalReaction>
</comment>
<comment type="catalytic activity">
    <reaction evidence="12">
        <text>(3R)-hydroxybutanoyl-[ACP] = (2E)-butenoyl-[ACP] + H2O</text>
        <dbReference type="Rhea" id="RHEA:41808"/>
        <dbReference type="Rhea" id="RHEA-COMP:9626"/>
        <dbReference type="Rhea" id="RHEA-COMP:9627"/>
        <dbReference type="ChEBI" id="CHEBI:15377"/>
        <dbReference type="ChEBI" id="CHEBI:78451"/>
        <dbReference type="ChEBI" id="CHEBI:78453"/>
    </reaction>
    <physiologicalReaction direction="left-to-right" evidence="12">
        <dbReference type="Rhea" id="RHEA:41809"/>
    </physiologicalReaction>
</comment>
<reference evidence="46" key="1">
    <citation type="submission" date="2015-11" db="EMBL/GenBank/DDBJ databases">
        <title>De novo transcriptome assembly of four potential Pierce s Disease insect vectors from Arizona vineyards.</title>
        <authorList>
            <person name="Tassone E.E."/>
        </authorList>
    </citation>
    <scope>NUCLEOTIDE SEQUENCE</scope>
</reference>
<comment type="catalytic activity">
    <reaction evidence="41">
        <text>butanoyl-[ACP] + malonyl-[ACP] + H(+) = 3-oxohexanoyl-[ACP] + holo-[ACP] + CO2</text>
        <dbReference type="Rhea" id="RHEA:41820"/>
        <dbReference type="Rhea" id="RHEA-COMP:9623"/>
        <dbReference type="Rhea" id="RHEA-COMP:9628"/>
        <dbReference type="Rhea" id="RHEA-COMP:9629"/>
        <dbReference type="Rhea" id="RHEA-COMP:9685"/>
        <dbReference type="ChEBI" id="CHEBI:15378"/>
        <dbReference type="ChEBI" id="CHEBI:16526"/>
        <dbReference type="ChEBI" id="CHEBI:64479"/>
        <dbReference type="ChEBI" id="CHEBI:78449"/>
        <dbReference type="ChEBI" id="CHEBI:78454"/>
        <dbReference type="ChEBI" id="CHEBI:78456"/>
    </reaction>
    <physiologicalReaction direction="left-to-right" evidence="41">
        <dbReference type="Rhea" id="RHEA:41821"/>
    </physiologicalReaction>
</comment>